<name>A0ABR0E452_ZASCE</name>
<sequence>MSSFRQTSPSSPPFPGFRGQSTYRDAFRGQSFTLGADWASSLRTQIAKSSPYCRHCLRHSPEKQADQTIVPSLVAFLPAERSIPQDSIVRLQGLNQGAYSHPCLVLLESECKHLVFVAPMTSFNGTDLCQKYLHASATTKDDVFWRHLSIDHPQRSPPNDLESLSLNNGDSLPKASYLNLSGGYWIEKSTLTPFNAGQRKRLSLTQSALAYARWAYGVAERHRAGLGMLPPKIALTQTALNPGVAPFVSAGRQTQTPAWRPSAVPYSVGKNAVSWRRG</sequence>
<gene>
    <name evidence="1" type="ORF">PRZ48_012174</name>
</gene>
<protein>
    <submittedName>
        <fullName evidence="1">Uncharacterized protein</fullName>
    </submittedName>
</protein>
<dbReference type="Proteomes" id="UP001305779">
    <property type="component" value="Unassembled WGS sequence"/>
</dbReference>
<organism evidence="1 2">
    <name type="scientific">Zasmidium cellare</name>
    <name type="common">Wine cellar mold</name>
    <name type="synonym">Racodium cellare</name>
    <dbReference type="NCBI Taxonomy" id="395010"/>
    <lineage>
        <taxon>Eukaryota</taxon>
        <taxon>Fungi</taxon>
        <taxon>Dikarya</taxon>
        <taxon>Ascomycota</taxon>
        <taxon>Pezizomycotina</taxon>
        <taxon>Dothideomycetes</taxon>
        <taxon>Dothideomycetidae</taxon>
        <taxon>Mycosphaerellales</taxon>
        <taxon>Mycosphaerellaceae</taxon>
        <taxon>Zasmidium</taxon>
    </lineage>
</organism>
<comment type="caution">
    <text evidence="1">The sequence shown here is derived from an EMBL/GenBank/DDBJ whole genome shotgun (WGS) entry which is preliminary data.</text>
</comment>
<evidence type="ECO:0000313" key="1">
    <source>
        <dbReference type="EMBL" id="KAK4496194.1"/>
    </source>
</evidence>
<accession>A0ABR0E452</accession>
<evidence type="ECO:0000313" key="2">
    <source>
        <dbReference type="Proteomes" id="UP001305779"/>
    </source>
</evidence>
<dbReference type="PANTHER" id="PTHR37048">
    <property type="entry name" value="QUESTIONABLE PROTEIN"/>
    <property type="match status" value="1"/>
</dbReference>
<dbReference type="EMBL" id="JAXOVC010000010">
    <property type="protein sequence ID" value="KAK4496194.1"/>
    <property type="molecule type" value="Genomic_DNA"/>
</dbReference>
<dbReference type="PANTHER" id="PTHR37048:SF2">
    <property type="entry name" value="QUESTIONABLE PROTEIN"/>
    <property type="match status" value="1"/>
</dbReference>
<reference evidence="1 2" key="1">
    <citation type="journal article" date="2023" name="G3 (Bethesda)">
        <title>A chromosome-level genome assembly of Zasmidium syzygii isolated from banana leaves.</title>
        <authorList>
            <person name="van Westerhoven A.C."/>
            <person name="Mehrabi R."/>
            <person name="Talebi R."/>
            <person name="Steentjes M.B.F."/>
            <person name="Corcolon B."/>
            <person name="Chong P.A."/>
            <person name="Kema G.H.J."/>
            <person name="Seidl M.F."/>
        </authorList>
    </citation>
    <scope>NUCLEOTIDE SEQUENCE [LARGE SCALE GENOMIC DNA]</scope>
    <source>
        <strain evidence="1 2">P124</strain>
    </source>
</reference>
<keyword evidence="2" id="KW-1185">Reference proteome</keyword>
<proteinExistence type="predicted"/>